<dbReference type="Gramene" id="Pp3c21_21080V3.1">
    <property type="protein sequence ID" value="Pp3c21_21080V3.1"/>
    <property type="gene ID" value="Pp3c21_21080"/>
</dbReference>
<proteinExistence type="predicted"/>
<protein>
    <submittedName>
        <fullName evidence="1 2">Uncharacterized protein</fullName>
    </submittedName>
</protein>
<reference evidence="1 3" key="1">
    <citation type="journal article" date="2008" name="Science">
        <title>The Physcomitrella genome reveals evolutionary insights into the conquest of land by plants.</title>
        <authorList>
            <person name="Rensing S."/>
            <person name="Lang D."/>
            <person name="Zimmer A."/>
            <person name="Terry A."/>
            <person name="Salamov A."/>
            <person name="Shapiro H."/>
            <person name="Nishiyama T."/>
            <person name="Perroud P.-F."/>
            <person name="Lindquist E."/>
            <person name="Kamisugi Y."/>
            <person name="Tanahashi T."/>
            <person name="Sakakibara K."/>
            <person name="Fujita T."/>
            <person name="Oishi K."/>
            <person name="Shin-I T."/>
            <person name="Kuroki Y."/>
            <person name="Toyoda A."/>
            <person name="Suzuki Y."/>
            <person name="Hashimoto A."/>
            <person name="Yamaguchi K."/>
            <person name="Sugano A."/>
            <person name="Kohara Y."/>
            <person name="Fujiyama A."/>
            <person name="Anterola A."/>
            <person name="Aoki S."/>
            <person name="Ashton N."/>
            <person name="Barbazuk W.B."/>
            <person name="Barker E."/>
            <person name="Bennetzen J."/>
            <person name="Bezanilla M."/>
            <person name="Blankenship R."/>
            <person name="Cho S.H."/>
            <person name="Dutcher S."/>
            <person name="Estelle M."/>
            <person name="Fawcett J.A."/>
            <person name="Gundlach H."/>
            <person name="Hanada K."/>
            <person name="Heyl A."/>
            <person name="Hicks K.A."/>
            <person name="Hugh J."/>
            <person name="Lohr M."/>
            <person name="Mayer K."/>
            <person name="Melkozernov A."/>
            <person name="Murata T."/>
            <person name="Nelson D."/>
            <person name="Pils B."/>
            <person name="Prigge M."/>
            <person name="Reiss B."/>
            <person name="Renner T."/>
            <person name="Rombauts S."/>
            <person name="Rushton P."/>
            <person name="Sanderfoot A."/>
            <person name="Schween G."/>
            <person name="Shiu S.-H."/>
            <person name="Stueber K."/>
            <person name="Theodoulou F.L."/>
            <person name="Tu H."/>
            <person name="Van de Peer Y."/>
            <person name="Verrier P.J."/>
            <person name="Waters E."/>
            <person name="Wood A."/>
            <person name="Yang L."/>
            <person name="Cove D."/>
            <person name="Cuming A."/>
            <person name="Hasebe M."/>
            <person name="Lucas S."/>
            <person name="Mishler D.B."/>
            <person name="Reski R."/>
            <person name="Grigoriev I."/>
            <person name="Quatrano R.S."/>
            <person name="Boore J.L."/>
        </authorList>
    </citation>
    <scope>NUCLEOTIDE SEQUENCE [LARGE SCALE GENOMIC DNA]</scope>
    <source>
        <strain evidence="2 3">cv. Gransden 2004</strain>
    </source>
</reference>
<sequence length="205" mass="23509">MTVEIENDQTVIHLVKLLKEFWIITIRSKFSGRAQMAVPSSVEFLWKPQLLQLLGYIADVELTYSDLTMALNRYAADLCPPNTRKLLDTKVRSFMQNRLKVEQVYVIPAIDADVILSKLCVHVGEMMDNVATVFFDFQLLNRMGVWYSFPVISHHFEYSTVAPSRFLINVLRALACKYLSREVLVHKVCGTLHQNLLGLCLNSLE</sequence>
<dbReference type="PaxDb" id="3218-PP1S179_55V6.1"/>
<evidence type="ECO:0000313" key="3">
    <source>
        <dbReference type="Proteomes" id="UP000006727"/>
    </source>
</evidence>
<reference evidence="2" key="3">
    <citation type="submission" date="2020-12" db="UniProtKB">
        <authorList>
            <consortium name="EnsemblPlants"/>
        </authorList>
    </citation>
    <scope>IDENTIFICATION</scope>
</reference>
<reference evidence="1 3" key="2">
    <citation type="journal article" date="2018" name="Plant J.">
        <title>The Physcomitrella patens chromosome-scale assembly reveals moss genome structure and evolution.</title>
        <authorList>
            <person name="Lang D."/>
            <person name="Ullrich K.K."/>
            <person name="Murat F."/>
            <person name="Fuchs J."/>
            <person name="Jenkins J."/>
            <person name="Haas F.B."/>
            <person name="Piednoel M."/>
            <person name="Gundlach H."/>
            <person name="Van Bel M."/>
            <person name="Meyberg R."/>
            <person name="Vives C."/>
            <person name="Morata J."/>
            <person name="Symeonidi A."/>
            <person name="Hiss M."/>
            <person name="Muchero W."/>
            <person name="Kamisugi Y."/>
            <person name="Saleh O."/>
            <person name="Blanc G."/>
            <person name="Decker E.L."/>
            <person name="van Gessel N."/>
            <person name="Grimwood J."/>
            <person name="Hayes R.D."/>
            <person name="Graham S.W."/>
            <person name="Gunter L.E."/>
            <person name="McDaniel S.F."/>
            <person name="Hoernstein S.N.W."/>
            <person name="Larsson A."/>
            <person name="Li F.W."/>
            <person name="Perroud P.F."/>
            <person name="Phillips J."/>
            <person name="Ranjan P."/>
            <person name="Rokshar D.S."/>
            <person name="Rothfels C.J."/>
            <person name="Schneider L."/>
            <person name="Shu S."/>
            <person name="Stevenson D.W."/>
            <person name="Thummler F."/>
            <person name="Tillich M."/>
            <person name="Villarreal Aguilar J.C."/>
            <person name="Widiez T."/>
            <person name="Wong G.K."/>
            <person name="Wymore A."/>
            <person name="Zhang Y."/>
            <person name="Zimmer A.D."/>
            <person name="Quatrano R.S."/>
            <person name="Mayer K.F.X."/>
            <person name="Goodstein D."/>
            <person name="Casacuberta J.M."/>
            <person name="Vandepoele K."/>
            <person name="Reski R."/>
            <person name="Cuming A.C."/>
            <person name="Tuskan G.A."/>
            <person name="Maumus F."/>
            <person name="Salse J."/>
            <person name="Schmutz J."/>
            <person name="Rensing S.A."/>
        </authorList>
    </citation>
    <scope>NUCLEOTIDE SEQUENCE [LARGE SCALE GENOMIC DNA]</scope>
    <source>
        <strain evidence="2 3">cv. Gransden 2004</strain>
    </source>
</reference>
<dbReference type="AlphaFoldDB" id="A0A2K1IST5"/>
<name>A0A2K1IST5_PHYPA</name>
<evidence type="ECO:0000313" key="2">
    <source>
        <dbReference type="EnsemblPlants" id="Pp3c21_21080V3.1"/>
    </source>
</evidence>
<organism evidence="1">
    <name type="scientific">Physcomitrium patens</name>
    <name type="common">Spreading-leaved earth moss</name>
    <name type="synonym">Physcomitrella patens</name>
    <dbReference type="NCBI Taxonomy" id="3218"/>
    <lineage>
        <taxon>Eukaryota</taxon>
        <taxon>Viridiplantae</taxon>
        <taxon>Streptophyta</taxon>
        <taxon>Embryophyta</taxon>
        <taxon>Bryophyta</taxon>
        <taxon>Bryophytina</taxon>
        <taxon>Bryopsida</taxon>
        <taxon>Funariidae</taxon>
        <taxon>Funariales</taxon>
        <taxon>Funariaceae</taxon>
        <taxon>Physcomitrium</taxon>
    </lineage>
</organism>
<evidence type="ECO:0000313" key="1">
    <source>
        <dbReference type="EMBL" id="PNR32339.1"/>
    </source>
</evidence>
<accession>A0A2K1IST5</accession>
<gene>
    <name evidence="1" type="ORF">PHYPA_026465</name>
</gene>
<dbReference type="EMBL" id="ABEU02000021">
    <property type="protein sequence ID" value="PNR32339.1"/>
    <property type="molecule type" value="Genomic_DNA"/>
</dbReference>
<dbReference type="Proteomes" id="UP000006727">
    <property type="component" value="Chromosome 21"/>
</dbReference>
<keyword evidence="3" id="KW-1185">Reference proteome</keyword>
<dbReference type="EnsemblPlants" id="Pp3c21_21080V3.1">
    <property type="protein sequence ID" value="Pp3c21_21080V3.1"/>
    <property type="gene ID" value="Pp3c21_21080"/>
</dbReference>